<keyword evidence="6 11" id="KW-0460">Magnesium</keyword>
<comment type="function">
    <text evidence="11">Involved in the biosynthesis of isoprenoids. Catalyzes the 1,3-allylic rearrangement of the homoallylic substrate isopentenyl (IPP) to its allylic isomer, dimethylallyl diphosphate (DMAPP).</text>
</comment>
<dbReference type="GO" id="GO:0000287">
    <property type="term" value="F:magnesium ion binding"/>
    <property type="evidence" value="ECO:0007669"/>
    <property type="project" value="UniProtKB-UniRule"/>
</dbReference>
<keyword evidence="3 11" id="KW-0285">Flavoprotein</keyword>
<dbReference type="GO" id="GO:0070402">
    <property type="term" value="F:NADPH binding"/>
    <property type="evidence" value="ECO:0007669"/>
    <property type="project" value="UniProtKB-UniRule"/>
</dbReference>
<name>A0A0R1KIR2_9LACO</name>
<accession>A0A0R1KIR2</accession>
<dbReference type="PIRSF" id="PIRSF003314">
    <property type="entry name" value="IPP_isomerase"/>
    <property type="match status" value="1"/>
</dbReference>
<evidence type="ECO:0000256" key="8">
    <source>
        <dbReference type="ARBA" id="ARBA00023229"/>
    </source>
</evidence>
<dbReference type="SUPFAM" id="SSF51395">
    <property type="entry name" value="FMN-linked oxidoreductases"/>
    <property type="match status" value="1"/>
</dbReference>
<dbReference type="Gene3D" id="3.20.20.70">
    <property type="entry name" value="Aldolase class I"/>
    <property type="match status" value="1"/>
</dbReference>
<feature type="binding site" evidence="11">
    <location>
        <position position="158"/>
    </location>
    <ligand>
        <name>Mg(2+)</name>
        <dbReference type="ChEBI" id="CHEBI:18420"/>
    </ligand>
</feature>
<comment type="caution">
    <text evidence="11">Lacks conserved residue(s) required for the propagation of feature annotation.</text>
</comment>
<dbReference type="InterPro" id="IPR013785">
    <property type="entry name" value="Aldolase_TIM"/>
</dbReference>
<dbReference type="PANTHER" id="PTHR43665:SF1">
    <property type="entry name" value="ISOPENTENYL-DIPHOSPHATE DELTA-ISOMERASE"/>
    <property type="match status" value="1"/>
</dbReference>
<dbReference type="EMBL" id="AZDY01000037">
    <property type="protein sequence ID" value="KRK83195.1"/>
    <property type="molecule type" value="Genomic_DNA"/>
</dbReference>
<evidence type="ECO:0000313" key="14">
    <source>
        <dbReference type="Proteomes" id="UP000051515"/>
    </source>
</evidence>
<dbReference type="PANTHER" id="PTHR43665">
    <property type="entry name" value="ISOPENTENYL-DIPHOSPHATE DELTA-ISOMERASE"/>
    <property type="match status" value="1"/>
</dbReference>
<proteinExistence type="inferred from homology"/>
<comment type="catalytic activity">
    <reaction evidence="11">
        <text>isopentenyl diphosphate = dimethylallyl diphosphate</text>
        <dbReference type="Rhea" id="RHEA:23284"/>
        <dbReference type="ChEBI" id="CHEBI:57623"/>
        <dbReference type="ChEBI" id="CHEBI:128769"/>
        <dbReference type="EC" id="5.3.3.2"/>
    </reaction>
</comment>
<dbReference type="GO" id="GO:0016491">
    <property type="term" value="F:oxidoreductase activity"/>
    <property type="evidence" value="ECO:0007669"/>
    <property type="project" value="InterPro"/>
</dbReference>
<dbReference type="PATRIC" id="fig|1423788.3.peg.2069"/>
<comment type="subunit">
    <text evidence="10 11">Homooctamer. Dimer of tetramers.</text>
</comment>
<dbReference type="EC" id="5.3.3.2" evidence="11"/>
<comment type="cofactor">
    <cofactor evidence="11">
        <name>Mg(2+)</name>
        <dbReference type="ChEBI" id="CHEBI:18420"/>
    </cofactor>
</comment>
<dbReference type="Proteomes" id="UP000051515">
    <property type="component" value="Unassembled WGS sequence"/>
</dbReference>
<comment type="similarity">
    <text evidence="11">Belongs to the IPP isomerase type 2 family.</text>
</comment>
<keyword evidence="2 11" id="KW-0963">Cytoplasm</keyword>
<evidence type="ECO:0000256" key="9">
    <source>
        <dbReference type="ARBA" id="ARBA00023235"/>
    </source>
</evidence>
<dbReference type="CDD" id="cd02811">
    <property type="entry name" value="IDI-2_FMN"/>
    <property type="match status" value="1"/>
</dbReference>
<keyword evidence="5 11" id="KW-0479">Metal-binding</keyword>
<evidence type="ECO:0000256" key="11">
    <source>
        <dbReference type="HAMAP-Rule" id="MF_00354"/>
    </source>
</evidence>
<dbReference type="RefSeq" id="WP_056952600.1">
    <property type="nucleotide sequence ID" value="NZ_AZDY01000037.1"/>
</dbReference>
<dbReference type="GO" id="GO:0005737">
    <property type="term" value="C:cytoplasm"/>
    <property type="evidence" value="ECO:0007669"/>
    <property type="project" value="UniProtKB-SubCell"/>
</dbReference>
<dbReference type="GO" id="GO:0004452">
    <property type="term" value="F:isopentenyl-diphosphate delta-isomerase activity"/>
    <property type="evidence" value="ECO:0007669"/>
    <property type="project" value="UniProtKB-UniRule"/>
</dbReference>
<evidence type="ECO:0000256" key="2">
    <source>
        <dbReference type="ARBA" id="ARBA00022490"/>
    </source>
</evidence>
<dbReference type="STRING" id="1423788.FC78_GL002004"/>
<dbReference type="InterPro" id="IPR000262">
    <property type="entry name" value="FMN-dep_DH"/>
</dbReference>
<keyword evidence="9 11" id="KW-0413">Isomerase</keyword>
<feature type="binding site" evidence="11">
    <location>
        <position position="218"/>
    </location>
    <ligand>
        <name>FMN</name>
        <dbReference type="ChEBI" id="CHEBI:58210"/>
    </ligand>
</feature>
<protein>
    <recommendedName>
        <fullName evidence="11">Isopentenyl-diphosphate delta-isomerase</fullName>
        <shortName evidence="11">IPP isomerase</shortName>
        <ecNumber evidence="11">5.3.3.2</ecNumber>
    </recommendedName>
    <alternativeName>
        <fullName evidence="11">Isopentenyl diphosphate:dimethylallyl diphosphate isomerase</fullName>
    </alternativeName>
    <alternativeName>
        <fullName evidence="11">Isopentenyl pyrophosphate isomerase</fullName>
    </alternativeName>
    <alternativeName>
        <fullName evidence="11">Type 2 isopentenyl diphosphate isomerase</fullName>
        <shortName evidence="11">IDI-2</shortName>
    </alternativeName>
</protein>
<evidence type="ECO:0000256" key="7">
    <source>
        <dbReference type="ARBA" id="ARBA00022857"/>
    </source>
</evidence>
<organism evidence="13 14">
    <name type="scientific">Companilactobacillus bobalius DSM 19674</name>
    <dbReference type="NCBI Taxonomy" id="1423788"/>
    <lineage>
        <taxon>Bacteria</taxon>
        <taxon>Bacillati</taxon>
        <taxon>Bacillota</taxon>
        <taxon>Bacilli</taxon>
        <taxon>Lactobacillales</taxon>
        <taxon>Lactobacillaceae</taxon>
        <taxon>Companilactobacillus</taxon>
        <taxon>Companilactobacillus bobalius</taxon>
    </lineage>
</organism>
<dbReference type="AlphaFoldDB" id="A0A0R1KIR2"/>
<comment type="cofactor">
    <cofactor evidence="11">
        <name>NADPH</name>
        <dbReference type="ChEBI" id="CHEBI:57783"/>
    </cofactor>
</comment>
<feature type="binding site" evidence="11">
    <location>
        <begin position="67"/>
        <end position="69"/>
    </location>
    <ligand>
        <name>FMN</name>
        <dbReference type="ChEBI" id="CHEBI:58210"/>
    </ligand>
</feature>
<keyword evidence="7 11" id="KW-0521">NADP</keyword>
<evidence type="ECO:0000259" key="12">
    <source>
        <dbReference type="Pfam" id="PF01070"/>
    </source>
</evidence>
<comment type="cofactor">
    <cofactor evidence="1 11">
        <name>FMN</name>
        <dbReference type="ChEBI" id="CHEBI:58210"/>
    </cofactor>
</comment>
<gene>
    <name evidence="11" type="primary">fni</name>
    <name evidence="13" type="ORF">FC78_GL002004</name>
</gene>
<keyword evidence="4 11" id="KW-0288">FMN</keyword>
<feature type="binding site" evidence="11">
    <location>
        <position position="127"/>
    </location>
    <ligand>
        <name>FMN</name>
        <dbReference type="ChEBI" id="CHEBI:58210"/>
    </ligand>
</feature>
<dbReference type="Pfam" id="PF01070">
    <property type="entry name" value="FMN_dh"/>
    <property type="match status" value="1"/>
</dbReference>
<feature type="binding site" evidence="11">
    <location>
        <position position="97"/>
    </location>
    <ligand>
        <name>FMN</name>
        <dbReference type="ChEBI" id="CHEBI:58210"/>
    </ligand>
</feature>
<evidence type="ECO:0000313" key="13">
    <source>
        <dbReference type="EMBL" id="KRK83195.1"/>
    </source>
</evidence>
<dbReference type="OrthoDB" id="9795032at2"/>
<dbReference type="GO" id="GO:0010181">
    <property type="term" value="F:FMN binding"/>
    <property type="evidence" value="ECO:0007669"/>
    <property type="project" value="UniProtKB-UniRule"/>
</dbReference>
<feature type="binding site" evidence="11">
    <location>
        <position position="157"/>
    </location>
    <ligand>
        <name>substrate</name>
    </ligand>
</feature>
<sequence>MPKQDAQIQRKVEHLFLAEKYFTEESFADFDGVRLLHNALPELNLKQIDLSTQFINQKMALPIYFNAITGGSKQSTRFNTELAQLAHKLNIPVSSGSMGVYLRLPEETKNSFSVLRDNDPEGFVAANVSAKANAQQAQTAIDLIEANALQVHLNALQELAMPEGDKEFMWLDNIKQIVASVNVPVIVKEVGFGMSKDNLADLYKVGVKYVDVSGFGGTDFAQIESARNHELDLTYLDRFSLSTIESLLESIPYQNKMTIFASGGIRTPMDVIKAIRMGASAVGMSGLVLHHLQKYSLSETEIFFDEFVKQLRLIMAAIGAKSIADIKKAPIIFDGRLVNYAKQRNIILPS</sequence>
<comment type="caution">
    <text evidence="13">The sequence shown here is derived from an EMBL/GenBank/DDBJ whole genome shotgun (WGS) entry which is preliminary data.</text>
</comment>
<evidence type="ECO:0000256" key="1">
    <source>
        <dbReference type="ARBA" id="ARBA00001917"/>
    </source>
</evidence>
<evidence type="ECO:0000256" key="10">
    <source>
        <dbReference type="ARBA" id="ARBA00025810"/>
    </source>
</evidence>
<keyword evidence="8 11" id="KW-0414">Isoprene biosynthesis</keyword>
<comment type="subcellular location">
    <subcellularLocation>
        <location evidence="11">Cytoplasm</location>
    </subcellularLocation>
</comment>
<evidence type="ECO:0000256" key="3">
    <source>
        <dbReference type="ARBA" id="ARBA00022630"/>
    </source>
</evidence>
<evidence type="ECO:0000256" key="6">
    <source>
        <dbReference type="ARBA" id="ARBA00022842"/>
    </source>
</evidence>
<feature type="binding site" evidence="11">
    <location>
        <position position="213"/>
    </location>
    <ligand>
        <name>FMN</name>
        <dbReference type="ChEBI" id="CHEBI:58210"/>
    </ligand>
</feature>
<feature type="binding site" evidence="11">
    <location>
        <begin position="10"/>
        <end position="11"/>
    </location>
    <ligand>
        <name>substrate</name>
    </ligand>
</feature>
<dbReference type="GO" id="GO:0008299">
    <property type="term" value="P:isoprenoid biosynthetic process"/>
    <property type="evidence" value="ECO:0007669"/>
    <property type="project" value="UniProtKB-UniRule"/>
</dbReference>
<dbReference type="HAMAP" id="MF_00354">
    <property type="entry name" value="Idi_2"/>
    <property type="match status" value="1"/>
</dbReference>
<dbReference type="NCBIfam" id="TIGR02151">
    <property type="entry name" value="IPP_isom_2"/>
    <property type="match status" value="1"/>
</dbReference>
<feature type="binding site" evidence="11">
    <location>
        <begin position="264"/>
        <end position="266"/>
    </location>
    <ligand>
        <name>FMN</name>
        <dbReference type="ChEBI" id="CHEBI:58210"/>
    </ligand>
</feature>
<feature type="binding site" evidence="11">
    <location>
        <begin position="285"/>
        <end position="286"/>
    </location>
    <ligand>
        <name>FMN</name>
        <dbReference type="ChEBI" id="CHEBI:58210"/>
    </ligand>
</feature>
<evidence type="ECO:0000256" key="4">
    <source>
        <dbReference type="ARBA" id="ARBA00022643"/>
    </source>
</evidence>
<dbReference type="InterPro" id="IPR011179">
    <property type="entry name" value="IPdP_isomerase"/>
</dbReference>
<keyword evidence="14" id="KW-1185">Reference proteome</keyword>
<feature type="binding site" evidence="11">
    <location>
        <position position="188"/>
    </location>
    <ligand>
        <name>FMN</name>
        <dbReference type="ChEBI" id="CHEBI:58210"/>
    </ligand>
</feature>
<reference evidence="13 14" key="1">
    <citation type="journal article" date="2015" name="Genome Announc.">
        <title>Expanding the biotechnology potential of lactobacilli through comparative genomics of 213 strains and associated genera.</title>
        <authorList>
            <person name="Sun Z."/>
            <person name="Harris H.M."/>
            <person name="McCann A."/>
            <person name="Guo C."/>
            <person name="Argimon S."/>
            <person name="Zhang W."/>
            <person name="Yang X."/>
            <person name="Jeffery I.B."/>
            <person name="Cooney J.C."/>
            <person name="Kagawa T.F."/>
            <person name="Liu W."/>
            <person name="Song Y."/>
            <person name="Salvetti E."/>
            <person name="Wrobel A."/>
            <person name="Rasinkangas P."/>
            <person name="Parkhill J."/>
            <person name="Rea M.C."/>
            <person name="O'Sullivan O."/>
            <person name="Ritari J."/>
            <person name="Douillard F.P."/>
            <person name="Paul Ross R."/>
            <person name="Yang R."/>
            <person name="Briner A.E."/>
            <person name="Felis G.E."/>
            <person name="de Vos W.M."/>
            <person name="Barrangou R."/>
            <person name="Klaenhammer T.R."/>
            <person name="Caufield P.W."/>
            <person name="Cui Y."/>
            <person name="Zhang H."/>
            <person name="O'Toole P.W."/>
        </authorList>
    </citation>
    <scope>NUCLEOTIDE SEQUENCE [LARGE SCALE GENOMIC DNA]</scope>
    <source>
        <strain evidence="13 14">DSM 19674</strain>
    </source>
</reference>
<evidence type="ECO:0000256" key="5">
    <source>
        <dbReference type="ARBA" id="ARBA00022723"/>
    </source>
</evidence>
<feature type="domain" description="FMN-dependent dehydrogenase" evidence="12">
    <location>
        <begin position="108"/>
        <end position="329"/>
    </location>
</feature>